<evidence type="ECO:0000256" key="3">
    <source>
        <dbReference type="ARBA" id="ARBA00022676"/>
    </source>
</evidence>
<evidence type="ECO:0000256" key="8">
    <source>
        <dbReference type="ARBA" id="ARBA00049902"/>
    </source>
</evidence>
<evidence type="ECO:0000259" key="11">
    <source>
        <dbReference type="Pfam" id="PF00905"/>
    </source>
</evidence>
<comment type="catalytic activity">
    <reaction evidence="8">
        <text>[GlcNAc-(1-&gt;4)-Mur2Ac(oyl-L-Ala-gamma-D-Glu-L-Lys-D-Ala-D-Ala)](n)-di-trans,octa-cis-undecaprenyl diphosphate + beta-D-GlcNAc-(1-&gt;4)-Mur2Ac(oyl-L-Ala-gamma-D-Glu-L-Lys-D-Ala-D-Ala)-di-trans,octa-cis-undecaprenyl diphosphate = [GlcNAc-(1-&gt;4)-Mur2Ac(oyl-L-Ala-gamma-D-Glu-L-Lys-D-Ala-D-Ala)](n+1)-di-trans,octa-cis-undecaprenyl diphosphate + di-trans,octa-cis-undecaprenyl diphosphate + H(+)</text>
        <dbReference type="Rhea" id="RHEA:23708"/>
        <dbReference type="Rhea" id="RHEA-COMP:9602"/>
        <dbReference type="Rhea" id="RHEA-COMP:9603"/>
        <dbReference type="ChEBI" id="CHEBI:15378"/>
        <dbReference type="ChEBI" id="CHEBI:58405"/>
        <dbReference type="ChEBI" id="CHEBI:60033"/>
        <dbReference type="ChEBI" id="CHEBI:78435"/>
        <dbReference type="EC" id="2.4.99.28"/>
    </reaction>
</comment>
<dbReference type="GO" id="GO:0006508">
    <property type="term" value="P:proteolysis"/>
    <property type="evidence" value="ECO:0007669"/>
    <property type="project" value="UniProtKB-KW"/>
</dbReference>
<feature type="region of interest" description="Disordered" evidence="9">
    <location>
        <begin position="1"/>
        <end position="46"/>
    </location>
</feature>
<feature type="domain" description="Penicillin-binding protein transpeptidase" evidence="11">
    <location>
        <begin position="395"/>
        <end position="673"/>
    </location>
</feature>
<keyword evidence="14" id="KW-1185">Reference proteome</keyword>
<dbReference type="GO" id="GO:0009252">
    <property type="term" value="P:peptidoglycan biosynthetic process"/>
    <property type="evidence" value="ECO:0007669"/>
    <property type="project" value="TreeGrafter"/>
</dbReference>
<sequence length="812" mass="89602">MNLFRRSKDTSQSSGLSGSAPLVQSQTKRPPSSRIARRKSGGSSTGKTGFQKLFTLKWMGIVFATSMLLVVGMYVTISAMGVVYPITKLDQILASSVLEDANGKKIPVSDDEYRDYISLEDIKKVNPLLPQAFVKVEDNRFYEHKGVDYWSMGRAMVTNLIAMEKRQGGSTLTMQVAGNVILNDRQKTFSRKLMEIGTAWNLELEAGKDKILEAYLNYISFGGKARGIKAAALFYFNKDISKDKLEVAEIAYLAGLPKAPTRYCGFCGKTNAQKGEERAQTTLYVMSHDDDGAKPIITMDQYEKAKKHKFKWTTDYRDKYLAGKSSQLNSAFIAQVKEELKEDYGYSDEEVDNLSTLGLQIKTRLNQNVQKETQEALNNLDKTSSQLQGGTVTLDKDGYIVAIGGGKNYKPGDLNKAFNDPKQPGSSIKPLTVFAPAMDLNKDKVDPYTMVEDRKKDFGGGYSPDNADGREHGTVSLQEVAKKSYNLGTLETLQTYVGVSKAFQYAEKLELGLDSKTDKNLGALGLGGVSKGVTPLQMAQAYTAFPNNGVMKHARTIVEVQEPTDGKLKKKELGDKAKKRLEDKKVYEPQAAYYTHKMLQEVVKSGTATGVKSGNQPVAGKTGTTNENKVAWFVGYTPRYITAVMVYNTKPEKKVSLLSGGKVPVSVFNDIIQEAEKGQKALEFTRPDGVKDPSPPFELGKVNLTGNFDSVKNEAILNWSVPRDMQNPRVRYEVYRVDGGEKKVQDAAFSDSSIRVPLDGESGNSFQFKVKVIDGETGQSVDSNTVTVTPSGSGEPKESKKDKGFFDWLTDW</sequence>
<evidence type="ECO:0000256" key="1">
    <source>
        <dbReference type="ARBA" id="ARBA00022645"/>
    </source>
</evidence>
<dbReference type="Proteomes" id="UP000294746">
    <property type="component" value="Unassembled WGS sequence"/>
</dbReference>
<dbReference type="InterPro" id="IPR036950">
    <property type="entry name" value="PBP_transglycosylase"/>
</dbReference>
<feature type="domain" description="Glycosyl transferase family 51" evidence="12">
    <location>
        <begin position="110"/>
        <end position="286"/>
    </location>
</feature>
<reference evidence="13 14" key="1">
    <citation type="submission" date="2019-03" db="EMBL/GenBank/DDBJ databases">
        <title>Genomic Encyclopedia of Type Strains, Phase IV (KMG-IV): sequencing the most valuable type-strain genomes for metagenomic binning, comparative biology and taxonomic classification.</title>
        <authorList>
            <person name="Goeker M."/>
        </authorList>
    </citation>
    <scope>NUCLEOTIDE SEQUENCE [LARGE SCALE GENOMIC DNA]</scope>
    <source>
        <strain evidence="13 14">DSM 46831</strain>
    </source>
</reference>
<evidence type="ECO:0000259" key="12">
    <source>
        <dbReference type="Pfam" id="PF00912"/>
    </source>
</evidence>
<dbReference type="InterPro" id="IPR012338">
    <property type="entry name" value="Beta-lactam/transpept-like"/>
</dbReference>
<keyword evidence="10" id="KW-0472">Membrane</keyword>
<dbReference type="GO" id="GO:0008658">
    <property type="term" value="F:penicillin binding"/>
    <property type="evidence" value="ECO:0007669"/>
    <property type="project" value="InterPro"/>
</dbReference>
<evidence type="ECO:0000256" key="7">
    <source>
        <dbReference type="ARBA" id="ARBA00034000"/>
    </source>
</evidence>
<gene>
    <name evidence="13" type="ORF">EDD57_12327</name>
</gene>
<dbReference type="PANTHER" id="PTHR32282">
    <property type="entry name" value="BINDING PROTEIN TRANSPEPTIDASE, PUTATIVE-RELATED"/>
    <property type="match status" value="1"/>
</dbReference>
<comment type="catalytic activity">
    <reaction evidence="7">
        <text>Preferential cleavage: (Ac)2-L-Lys-D-Ala-|-D-Ala. Also transpeptidation of peptidyl-alanyl moieties that are N-acyl substituents of D-alanine.</text>
        <dbReference type="EC" id="3.4.16.4"/>
    </reaction>
</comment>
<keyword evidence="1" id="KW-0121">Carboxypeptidase</keyword>
<dbReference type="Pfam" id="PF00905">
    <property type="entry name" value="Transpeptidase"/>
    <property type="match status" value="1"/>
</dbReference>
<dbReference type="AlphaFoldDB" id="A0A4R2RQR7"/>
<organism evidence="13 14">
    <name type="scientific">Baia soyae</name>
    <dbReference type="NCBI Taxonomy" id="1544746"/>
    <lineage>
        <taxon>Bacteria</taxon>
        <taxon>Bacillati</taxon>
        <taxon>Bacillota</taxon>
        <taxon>Bacilli</taxon>
        <taxon>Bacillales</taxon>
        <taxon>Thermoactinomycetaceae</taxon>
        <taxon>Baia</taxon>
    </lineage>
</organism>
<proteinExistence type="predicted"/>
<feature type="region of interest" description="Disordered" evidence="9">
    <location>
        <begin position="779"/>
        <end position="803"/>
    </location>
</feature>
<dbReference type="GO" id="GO:0030288">
    <property type="term" value="C:outer membrane-bounded periplasmic space"/>
    <property type="evidence" value="ECO:0007669"/>
    <property type="project" value="TreeGrafter"/>
</dbReference>
<evidence type="ECO:0000313" key="14">
    <source>
        <dbReference type="Proteomes" id="UP000294746"/>
    </source>
</evidence>
<dbReference type="EMBL" id="SLXV01000023">
    <property type="protein sequence ID" value="TCP66490.1"/>
    <property type="molecule type" value="Genomic_DNA"/>
</dbReference>
<dbReference type="InterPro" id="IPR003961">
    <property type="entry name" value="FN3_dom"/>
</dbReference>
<keyword evidence="4" id="KW-0808">Transferase</keyword>
<name>A0A4R2RQR7_9BACL</name>
<dbReference type="CDD" id="cd00063">
    <property type="entry name" value="FN3"/>
    <property type="match status" value="1"/>
</dbReference>
<evidence type="ECO:0000313" key="13">
    <source>
        <dbReference type="EMBL" id="TCP66490.1"/>
    </source>
</evidence>
<feature type="transmembrane region" description="Helical" evidence="10">
    <location>
        <begin position="61"/>
        <end position="86"/>
    </location>
</feature>
<accession>A0A4R2RQR7</accession>
<dbReference type="Gene3D" id="1.10.3810.10">
    <property type="entry name" value="Biosynthetic peptidoglycan transglycosylase-like"/>
    <property type="match status" value="1"/>
</dbReference>
<evidence type="ECO:0000256" key="6">
    <source>
        <dbReference type="ARBA" id="ARBA00023268"/>
    </source>
</evidence>
<keyword evidence="2" id="KW-0645">Protease</keyword>
<evidence type="ECO:0000256" key="4">
    <source>
        <dbReference type="ARBA" id="ARBA00022679"/>
    </source>
</evidence>
<dbReference type="InterPro" id="IPR023346">
    <property type="entry name" value="Lysozyme-like_dom_sf"/>
</dbReference>
<protein>
    <submittedName>
        <fullName evidence="13">Penicillin-binding protein 2A</fullName>
    </submittedName>
</protein>
<evidence type="ECO:0000256" key="10">
    <source>
        <dbReference type="SAM" id="Phobius"/>
    </source>
</evidence>
<dbReference type="Gene3D" id="3.40.710.10">
    <property type="entry name" value="DD-peptidase/beta-lactamase superfamily"/>
    <property type="match status" value="1"/>
</dbReference>
<feature type="compositionally biased region" description="Polar residues" evidence="9">
    <location>
        <begin position="779"/>
        <end position="792"/>
    </location>
</feature>
<comment type="caution">
    <text evidence="13">The sequence shown here is derived from an EMBL/GenBank/DDBJ whole genome shotgun (WGS) entry which is preliminary data.</text>
</comment>
<evidence type="ECO:0000256" key="9">
    <source>
        <dbReference type="SAM" id="MobiDB-lite"/>
    </source>
</evidence>
<dbReference type="PANTHER" id="PTHR32282:SF33">
    <property type="entry name" value="PEPTIDOGLYCAN GLYCOSYLTRANSFERASE"/>
    <property type="match status" value="1"/>
</dbReference>
<dbReference type="InterPro" id="IPR001460">
    <property type="entry name" value="PCN-bd_Tpept"/>
</dbReference>
<dbReference type="InterPro" id="IPR001264">
    <property type="entry name" value="Glyco_trans_51"/>
</dbReference>
<evidence type="ECO:0000256" key="2">
    <source>
        <dbReference type="ARBA" id="ARBA00022670"/>
    </source>
</evidence>
<dbReference type="Pfam" id="PF00912">
    <property type="entry name" value="Transgly"/>
    <property type="match status" value="1"/>
</dbReference>
<dbReference type="SUPFAM" id="SSF56601">
    <property type="entry name" value="beta-lactamase/transpeptidase-like"/>
    <property type="match status" value="1"/>
</dbReference>
<dbReference type="RefSeq" id="WP_165873729.1">
    <property type="nucleotide sequence ID" value="NZ_SLXV01000023.1"/>
</dbReference>
<dbReference type="SUPFAM" id="SSF53955">
    <property type="entry name" value="Lysozyme-like"/>
    <property type="match status" value="1"/>
</dbReference>
<keyword evidence="10" id="KW-0812">Transmembrane</keyword>
<dbReference type="GO" id="GO:0009002">
    <property type="term" value="F:serine-type D-Ala-D-Ala carboxypeptidase activity"/>
    <property type="evidence" value="ECO:0007669"/>
    <property type="project" value="UniProtKB-EC"/>
</dbReference>
<evidence type="ECO:0000256" key="5">
    <source>
        <dbReference type="ARBA" id="ARBA00022801"/>
    </source>
</evidence>
<feature type="compositionally biased region" description="Polar residues" evidence="9">
    <location>
        <begin position="10"/>
        <end position="30"/>
    </location>
</feature>
<dbReference type="GO" id="GO:0008955">
    <property type="term" value="F:peptidoglycan glycosyltransferase activity"/>
    <property type="evidence" value="ECO:0007669"/>
    <property type="project" value="UniProtKB-EC"/>
</dbReference>
<keyword evidence="10" id="KW-1133">Transmembrane helix</keyword>
<dbReference type="InterPro" id="IPR050396">
    <property type="entry name" value="Glycosyltr_51/Transpeptidase"/>
</dbReference>
<keyword evidence="6" id="KW-0511">Multifunctional enzyme</keyword>
<keyword evidence="5" id="KW-0378">Hydrolase</keyword>
<keyword evidence="3" id="KW-0328">Glycosyltransferase</keyword>